<evidence type="ECO:0000313" key="4">
    <source>
        <dbReference type="EMBL" id="ALE40179.1"/>
    </source>
</evidence>
<dbReference type="PANTHER" id="PTHR10625">
    <property type="entry name" value="HISTONE DEACETYLASE HDAC1-RELATED"/>
    <property type="match status" value="1"/>
</dbReference>
<dbReference type="PRINTS" id="PR01270">
    <property type="entry name" value="HDASUPER"/>
</dbReference>
<dbReference type="EMBL" id="CP012603">
    <property type="protein sequence ID" value="ALE40179.1"/>
    <property type="molecule type" value="Genomic_DNA"/>
</dbReference>
<dbReference type="CDD" id="cd09993">
    <property type="entry name" value="HDAC_classIV"/>
    <property type="match status" value="1"/>
</dbReference>
<dbReference type="GO" id="GO:0004407">
    <property type="term" value="F:histone deacetylase activity"/>
    <property type="evidence" value="ECO:0007669"/>
    <property type="project" value="InterPro"/>
</dbReference>
<dbReference type="GeneID" id="61144455"/>
<dbReference type="InterPro" id="IPR037138">
    <property type="entry name" value="His_deacetylse_dom_sf"/>
</dbReference>
<dbReference type="Pfam" id="PF00850">
    <property type="entry name" value="Hist_deacetyl"/>
    <property type="match status" value="1"/>
</dbReference>
<evidence type="ECO:0000256" key="2">
    <source>
        <dbReference type="ARBA" id="ARBA00022801"/>
    </source>
</evidence>
<protein>
    <submittedName>
        <fullName evidence="4">Histone deacetylase</fullName>
    </submittedName>
</protein>
<dbReference type="InterPro" id="IPR000286">
    <property type="entry name" value="HDACs"/>
</dbReference>
<dbReference type="Gene3D" id="3.40.800.20">
    <property type="entry name" value="Histone deacetylase domain"/>
    <property type="match status" value="1"/>
</dbReference>
<sequence>MEKHLERIGLVYHPDYNLDLGPHVFPARKYQMVYDLVKRDSKLSNLYIYKPDLAKTKDLSLVHTQEFLDDFFSLNITERTQYSELPLTKQIVHSFVLAVGGTILSMELTQKYKFVYHIGGGFHHSMPDRAEGFCYLNDAAIASKLYQKEYPDKKILFIDLDLHQGNGNSFIFQNDPDVFTFSMHQENLYPKKEKSDLDISLEEGIGDKEYLELLEKSLRKIESDFKPDLIFYIAGADPFEGDSLGDLKLTFQGLRKRDQIVRDFAYSLNDTRVVILPAGGYAKDFYDTVTIHYNTIKIFAAD</sequence>
<organism evidence="4">
    <name type="scientific">Leptospira interrogans serovar Hardjo str. Norma</name>
    <dbReference type="NCBI Taxonomy" id="1279460"/>
    <lineage>
        <taxon>Bacteria</taxon>
        <taxon>Pseudomonadati</taxon>
        <taxon>Spirochaetota</taxon>
        <taxon>Spirochaetia</taxon>
        <taxon>Leptospirales</taxon>
        <taxon>Leptospiraceae</taxon>
        <taxon>Leptospira</taxon>
    </lineage>
</organism>
<feature type="domain" description="Histone deacetylase" evidence="3">
    <location>
        <begin position="23"/>
        <end position="287"/>
    </location>
</feature>
<dbReference type="InterPro" id="IPR023696">
    <property type="entry name" value="Ureohydrolase_dom_sf"/>
</dbReference>
<evidence type="ECO:0000313" key="5">
    <source>
        <dbReference type="Proteomes" id="UP000056502"/>
    </source>
</evidence>
<dbReference type="Proteomes" id="UP000056502">
    <property type="component" value="Chromosome I"/>
</dbReference>
<name>A0A0M4NZW5_LEPIR</name>
<dbReference type="SUPFAM" id="SSF52768">
    <property type="entry name" value="Arginase/deacetylase"/>
    <property type="match status" value="1"/>
</dbReference>
<evidence type="ECO:0000259" key="3">
    <source>
        <dbReference type="Pfam" id="PF00850"/>
    </source>
</evidence>
<dbReference type="AlphaFoldDB" id="A0A0M4NZW5"/>
<dbReference type="InterPro" id="IPR044150">
    <property type="entry name" value="HDAC_classIV"/>
</dbReference>
<proteinExistence type="inferred from homology"/>
<accession>A0A0M4NZW5</accession>
<keyword evidence="2" id="KW-0378">Hydrolase</keyword>
<reference evidence="4 5" key="1">
    <citation type="journal article" date="2015" name="Genome Announc.">
        <title>Whole-Genome Sequence of Leptospira interrogans Serovar Hardjo Subtype Hardjoprajitno Strain Norma, Isolated from Cattle in a Leptospirosis Outbreak in Brazil.</title>
        <authorList>
            <person name="Cosate M.R."/>
            <person name="Soares S.C."/>
            <person name="Mendes T.A."/>
            <person name="Raittz R.T."/>
            <person name="Moreira E.C."/>
            <person name="Leite R."/>
            <person name="Fernandes G.R."/>
            <person name="Haddad J.P."/>
            <person name="Ortega J.M."/>
        </authorList>
    </citation>
    <scope>NUCLEOTIDE SEQUENCE [LARGE SCALE GENOMIC DNA]</scope>
    <source>
        <strain evidence="4 5">Norma</strain>
    </source>
</reference>
<dbReference type="GO" id="GO:0040029">
    <property type="term" value="P:epigenetic regulation of gene expression"/>
    <property type="evidence" value="ECO:0007669"/>
    <property type="project" value="TreeGrafter"/>
</dbReference>
<gene>
    <name evidence="4" type="primary">acuC1</name>
    <name evidence="4" type="ORF">G436_3015</name>
</gene>
<dbReference type="GO" id="GO:0016787">
    <property type="term" value="F:hydrolase activity"/>
    <property type="evidence" value="ECO:0007669"/>
    <property type="project" value="UniProtKB-KW"/>
</dbReference>
<dbReference type="PANTHER" id="PTHR10625:SF19">
    <property type="entry name" value="HISTONE DEACETYLASE 12"/>
    <property type="match status" value="1"/>
</dbReference>
<comment type="similarity">
    <text evidence="1">Belongs to the histone deacetylase family.</text>
</comment>
<evidence type="ECO:0000256" key="1">
    <source>
        <dbReference type="ARBA" id="ARBA00005947"/>
    </source>
</evidence>
<dbReference type="InterPro" id="IPR023801">
    <property type="entry name" value="His_deacetylse_dom"/>
</dbReference>
<dbReference type="PATRIC" id="fig|1279460.3.peg.3053"/>
<dbReference type="RefSeq" id="WP_000410918.1">
    <property type="nucleotide sequence ID" value="NZ_CP012603.1"/>
</dbReference>